<dbReference type="NCBIfam" id="TIGR00613">
    <property type="entry name" value="reco"/>
    <property type="match status" value="1"/>
</dbReference>
<dbReference type="Proteomes" id="UP000178450">
    <property type="component" value="Unassembled WGS sequence"/>
</dbReference>
<dbReference type="PANTHER" id="PTHR33991:SF1">
    <property type="entry name" value="DNA REPAIR PROTEIN RECO"/>
    <property type="match status" value="1"/>
</dbReference>
<dbReference type="Pfam" id="PF11967">
    <property type="entry name" value="RecO_N"/>
    <property type="match status" value="1"/>
</dbReference>
<proteinExistence type="predicted"/>
<dbReference type="InterPro" id="IPR022572">
    <property type="entry name" value="DNA_rep/recomb_RecO_N"/>
</dbReference>
<evidence type="ECO:0000313" key="5">
    <source>
        <dbReference type="EMBL" id="OGK66636.1"/>
    </source>
</evidence>
<dbReference type="GO" id="GO:0043590">
    <property type="term" value="C:bacterial nucleoid"/>
    <property type="evidence" value="ECO:0007669"/>
    <property type="project" value="TreeGrafter"/>
</dbReference>
<dbReference type="GO" id="GO:0006302">
    <property type="term" value="P:double-strand break repair"/>
    <property type="evidence" value="ECO:0007669"/>
    <property type="project" value="TreeGrafter"/>
</dbReference>
<evidence type="ECO:0000256" key="1">
    <source>
        <dbReference type="ARBA" id="ARBA00022763"/>
    </source>
</evidence>
<comment type="caution">
    <text evidence="5">The sequence shown here is derived from an EMBL/GenBank/DDBJ whole genome shotgun (WGS) entry which is preliminary data.</text>
</comment>
<dbReference type="AlphaFoldDB" id="A0A1F7KFK3"/>
<evidence type="ECO:0000313" key="6">
    <source>
        <dbReference type="Proteomes" id="UP000178450"/>
    </source>
</evidence>
<sequence>MWQKVTGLILKKSRTRDNDQLLTVYTKELGKIMVYGRGAQKLTSRRLGALDTLNYVQLVVKEFGHSYSLREVSLKSSLQSLKQDYDKKKHLLLIVEIIDKLTSFNQQDPPLFKYLHVFLKKQADQSLSSNELFNQTIELLRVMGYSLPPKTIRSWVTLEQYIESLSQKSLQSRQL</sequence>
<dbReference type="InterPro" id="IPR012340">
    <property type="entry name" value="NA-bd_OB-fold"/>
</dbReference>
<keyword evidence="1" id="KW-0227">DNA damage</keyword>
<gene>
    <name evidence="5" type="ORF">A2209_00080</name>
</gene>
<keyword evidence="2" id="KW-0233">DNA recombination</keyword>
<dbReference type="EMBL" id="MGBG01000005">
    <property type="protein sequence ID" value="OGK66636.1"/>
    <property type="molecule type" value="Genomic_DNA"/>
</dbReference>
<dbReference type="SUPFAM" id="SSF50249">
    <property type="entry name" value="Nucleic acid-binding proteins"/>
    <property type="match status" value="1"/>
</dbReference>
<organism evidence="5 6">
    <name type="scientific">Candidatus Roizmanbacteria bacterium RIFOXYA1_FULL_41_12</name>
    <dbReference type="NCBI Taxonomy" id="1802082"/>
    <lineage>
        <taxon>Bacteria</taxon>
        <taxon>Candidatus Roizmaniibacteriota</taxon>
    </lineage>
</organism>
<protein>
    <submittedName>
        <fullName evidence="5">DNA repair protein RecO</fullName>
    </submittedName>
</protein>
<evidence type="ECO:0000259" key="4">
    <source>
        <dbReference type="Pfam" id="PF11967"/>
    </source>
</evidence>
<accession>A0A1F7KFK3</accession>
<dbReference type="GO" id="GO:0006310">
    <property type="term" value="P:DNA recombination"/>
    <property type="evidence" value="ECO:0007669"/>
    <property type="project" value="UniProtKB-KW"/>
</dbReference>
<dbReference type="PANTHER" id="PTHR33991">
    <property type="entry name" value="DNA REPAIR PROTEIN RECO"/>
    <property type="match status" value="1"/>
</dbReference>
<feature type="domain" description="DNA replication/recombination mediator RecO N-terminal" evidence="4">
    <location>
        <begin position="4"/>
        <end position="76"/>
    </location>
</feature>
<dbReference type="Gene3D" id="2.40.50.140">
    <property type="entry name" value="Nucleic acid-binding proteins"/>
    <property type="match status" value="1"/>
</dbReference>
<keyword evidence="3" id="KW-0234">DNA repair</keyword>
<name>A0A1F7KFK3_9BACT</name>
<reference evidence="5 6" key="1">
    <citation type="journal article" date="2016" name="Nat. Commun.">
        <title>Thousands of microbial genomes shed light on interconnected biogeochemical processes in an aquifer system.</title>
        <authorList>
            <person name="Anantharaman K."/>
            <person name="Brown C.T."/>
            <person name="Hug L.A."/>
            <person name="Sharon I."/>
            <person name="Castelle C.J."/>
            <person name="Probst A.J."/>
            <person name="Thomas B.C."/>
            <person name="Singh A."/>
            <person name="Wilkins M.J."/>
            <person name="Karaoz U."/>
            <person name="Brodie E.L."/>
            <person name="Williams K.H."/>
            <person name="Hubbard S.S."/>
            <person name="Banfield J.F."/>
        </authorList>
    </citation>
    <scope>NUCLEOTIDE SEQUENCE [LARGE SCALE GENOMIC DNA]</scope>
</reference>
<evidence type="ECO:0000256" key="2">
    <source>
        <dbReference type="ARBA" id="ARBA00023172"/>
    </source>
</evidence>
<dbReference type="InterPro" id="IPR003717">
    <property type="entry name" value="RecO"/>
</dbReference>
<evidence type="ECO:0000256" key="3">
    <source>
        <dbReference type="ARBA" id="ARBA00023204"/>
    </source>
</evidence>